<accession>A0A381PP87</accession>
<sequence length="195" mass="22080">MGLRTNPDRILDNIDRQRIREEEAQAGQDRQAVGKELETEIPDVDATTPERMKRIFAIVKRSYAKAAANVELGKLASHFRAVGDIPTHHARGDVSVSIQYIDSARLDDIGMAPFEIHPERLVEAKKETKTSRPDVNALKVLRREIRDGVMAAYRKVEPRIRDALRDRADMGHVAVQVTMDVRPVEIRLPDEESIL</sequence>
<evidence type="ECO:0000313" key="1">
    <source>
        <dbReference type="EMBL" id="SUZ68424.1"/>
    </source>
</evidence>
<protein>
    <submittedName>
        <fullName evidence="1">Uncharacterized protein</fullName>
    </submittedName>
</protein>
<dbReference type="EMBL" id="UINC01001038">
    <property type="protein sequence ID" value="SUZ68424.1"/>
    <property type="molecule type" value="Genomic_DNA"/>
</dbReference>
<dbReference type="AlphaFoldDB" id="A0A381PP87"/>
<proteinExistence type="predicted"/>
<organism evidence="1">
    <name type="scientific">marine metagenome</name>
    <dbReference type="NCBI Taxonomy" id="408172"/>
    <lineage>
        <taxon>unclassified sequences</taxon>
        <taxon>metagenomes</taxon>
        <taxon>ecological metagenomes</taxon>
    </lineage>
</organism>
<name>A0A381PP87_9ZZZZ</name>
<gene>
    <name evidence="1" type="ORF">METZ01_LOCUS21278</name>
</gene>
<reference evidence="1" key="1">
    <citation type="submission" date="2018-05" db="EMBL/GenBank/DDBJ databases">
        <authorList>
            <person name="Lanie J.A."/>
            <person name="Ng W.-L."/>
            <person name="Kazmierczak K.M."/>
            <person name="Andrzejewski T.M."/>
            <person name="Davidsen T.M."/>
            <person name="Wayne K.J."/>
            <person name="Tettelin H."/>
            <person name="Glass J.I."/>
            <person name="Rusch D."/>
            <person name="Podicherti R."/>
            <person name="Tsui H.-C.T."/>
            <person name="Winkler M.E."/>
        </authorList>
    </citation>
    <scope>NUCLEOTIDE SEQUENCE</scope>
</reference>